<organism evidence="3 4">
    <name type="scientific">Monilinia laxa</name>
    <name type="common">Brown rot fungus</name>
    <name type="synonym">Sclerotinia laxa</name>
    <dbReference type="NCBI Taxonomy" id="61186"/>
    <lineage>
        <taxon>Eukaryota</taxon>
        <taxon>Fungi</taxon>
        <taxon>Dikarya</taxon>
        <taxon>Ascomycota</taxon>
        <taxon>Pezizomycotina</taxon>
        <taxon>Leotiomycetes</taxon>
        <taxon>Helotiales</taxon>
        <taxon>Sclerotiniaceae</taxon>
        <taxon>Monilinia</taxon>
    </lineage>
</organism>
<feature type="region of interest" description="Disordered" evidence="1">
    <location>
        <begin position="889"/>
        <end position="925"/>
    </location>
</feature>
<evidence type="ECO:0000313" key="3">
    <source>
        <dbReference type="EMBL" id="KAB8292153.1"/>
    </source>
</evidence>
<feature type="compositionally biased region" description="Polar residues" evidence="1">
    <location>
        <begin position="1001"/>
        <end position="1011"/>
    </location>
</feature>
<dbReference type="EMBL" id="VIGI01000013">
    <property type="protein sequence ID" value="KAB8292153.1"/>
    <property type="molecule type" value="Genomic_DNA"/>
</dbReference>
<feature type="compositionally biased region" description="Acidic residues" evidence="1">
    <location>
        <begin position="774"/>
        <end position="816"/>
    </location>
</feature>
<feature type="compositionally biased region" description="Low complexity" evidence="1">
    <location>
        <begin position="726"/>
        <end position="744"/>
    </location>
</feature>
<feature type="region of interest" description="Disordered" evidence="1">
    <location>
        <begin position="427"/>
        <end position="471"/>
    </location>
</feature>
<protein>
    <recommendedName>
        <fullName evidence="2">Telomeric single stranded DNA binding POT1/Cdc13 domain-containing protein</fullName>
    </recommendedName>
</protein>
<dbReference type="Pfam" id="PF02765">
    <property type="entry name" value="POT1"/>
    <property type="match status" value="1"/>
</dbReference>
<dbReference type="InterPro" id="IPR011564">
    <property type="entry name" value="Telomer_end-bd_POT1/Cdc13"/>
</dbReference>
<reference evidence="3 4" key="1">
    <citation type="submission" date="2019-06" db="EMBL/GenBank/DDBJ databases">
        <title>Genome Sequence of the Brown Rot Fungal Pathogen Monilinia laxa.</title>
        <authorList>
            <person name="De Miccolis Angelini R.M."/>
            <person name="Landi L."/>
            <person name="Abate D."/>
            <person name="Pollastro S."/>
            <person name="Romanazzi G."/>
            <person name="Faretra F."/>
        </authorList>
    </citation>
    <scope>NUCLEOTIDE SEQUENCE [LARGE SCALE GENOMIC DNA]</scope>
    <source>
        <strain evidence="3 4">Mlax316</strain>
    </source>
</reference>
<feature type="compositionally biased region" description="Acidic residues" evidence="1">
    <location>
        <begin position="669"/>
        <end position="694"/>
    </location>
</feature>
<accession>A0A5N6JSV4</accession>
<dbReference type="Proteomes" id="UP000326757">
    <property type="component" value="Unassembled WGS sequence"/>
</dbReference>
<feature type="region of interest" description="Disordered" evidence="1">
    <location>
        <begin position="955"/>
        <end position="1116"/>
    </location>
</feature>
<dbReference type="OrthoDB" id="5363079at2759"/>
<name>A0A5N6JSV4_MONLA</name>
<feature type="compositionally biased region" description="Polar residues" evidence="1">
    <location>
        <begin position="547"/>
        <end position="558"/>
    </location>
</feature>
<dbReference type="GO" id="GO:0000723">
    <property type="term" value="P:telomere maintenance"/>
    <property type="evidence" value="ECO:0007669"/>
    <property type="project" value="InterPro"/>
</dbReference>
<feature type="compositionally biased region" description="Polar residues" evidence="1">
    <location>
        <begin position="363"/>
        <end position="374"/>
    </location>
</feature>
<feature type="region of interest" description="Disordered" evidence="1">
    <location>
        <begin position="1208"/>
        <end position="1240"/>
    </location>
</feature>
<dbReference type="SUPFAM" id="SSF50249">
    <property type="entry name" value="Nucleic acid-binding proteins"/>
    <property type="match status" value="1"/>
</dbReference>
<feature type="compositionally biased region" description="Polar residues" evidence="1">
    <location>
        <begin position="569"/>
        <end position="582"/>
    </location>
</feature>
<comment type="caution">
    <text evidence="3">The sequence shown here is derived from an EMBL/GenBank/DDBJ whole genome shotgun (WGS) entry which is preliminary data.</text>
</comment>
<feature type="compositionally biased region" description="Basic and acidic residues" evidence="1">
    <location>
        <begin position="955"/>
        <end position="986"/>
    </location>
</feature>
<dbReference type="GO" id="GO:0003677">
    <property type="term" value="F:DNA binding"/>
    <property type="evidence" value="ECO:0007669"/>
    <property type="project" value="InterPro"/>
</dbReference>
<feature type="compositionally biased region" description="Acidic residues" evidence="1">
    <location>
        <begin position="606"/>
        <end position="621"/>
    </location>
</feature>
<feature type="region of interest" description="Disordered" evidence="1">
    <location>
        <begin position="342"/>
        <end position="386"/>
    </location>
</feature>
<feature type="compositionally biased region" description="Acidic residues" evidence="1">
    <location>
        <begin position="1094"/>
        <end position="1104"/>
    </location>
</feature>
<feature type="region of interest" description="Disordered" evidence="1">
    <location>
        <begin position="229"/>
        <end position="287"/>
    </location>
</feature>
<dbReference type="GO" id="GO:0000781">
    <property type="term" value="C:chromosome, telomeric region"/>
    <property type="evidence" value="ECO:0007669"/>
    <property type="project" value="InterPro"/>
</dbReference>
<feature type="compositionally biased region" description="Polar residues" evidence="1">
    <location>
        <begin position="245"/>
        <end position="260"/>
    </location>
</feature>
<evidence type="ECO:0000313" key="4">
    <source>
        <dbReference type="Proteomes" id="UP000326757"/>
    </source>
</evidence>
<feature type="compositionally biased region" description="Low complexity" evidence="1">
    <location>
        <begin position="375"/>
        <end position="386"/>
    </location>
</feature>
<evidence type="ECO:0000259" key="2">
    <source>
        <dbReference type="SMART" id="SM00976"/>
    </source>
</evidence>
<gene>
    <name evidence="3" type="ORF">EYC80_007896</name>
</gene>
<proteinExistence type="predicted"/>
<feature type="region of interest" description="Disordered" evidence="1">
    <location>
        <begin position="534"/>
        <end position="874"/>
    </location>
</feature>
<feature type="compositionally biased region" description="Acidic residues" evidence="1">
    <location>
        <begin position="704"/>
        <end position="723"/>
    </location>
</feature>
<dbReference type="InterPro" id="IPR012340">
    <property type="entry name" value="NA-bd_OB-fold"/>
</dbReference>
<feature type="compositionally biased region" description="Basic and acidic residues" evidence="1">
    <location>
        <begin position="857"/>
        <end position="874"/>
    </location>
</feature>
<dbReference type="Gene3D" id="2.40.50.140">
    <property type="entry name" value="Nucleic acid-binding proteins"/>
    <property type="match status" value="1"/>
</dbReference>
<dbReference type="CDD" id="cd04497">
    <property type="entry name" value="hPOT1_OB1_like"/>
    <property type="match status" value="1"/>
</dbReference>
<evidence type="ECO:0000256" key="1">
    <source>
        <dbReference type="SAM" id="MobiDB-lite"/>
    </source>
</evidence>
<dbReference type="SMART" id="SM00976">
    <property type="entry name" value="Telo_bind"/>
    <property type="match status" value="1"/>
</dbReference>
<feature type="region of interest" description="Disordered" evidence="1">
    <location>
        <begin position="1367"/>
        <end position="1480"/>
    </location>
</feature>
<keyword evidence="4" id="KW-1185">Reference proteome</keyword>
<feature type="compositionally biased region" description="Polar residues" evidence="1">
    <location>
        <begin position="452"/>
        <end position="471"/>
    </location>
</feature>
<feature type="domain" description="Telomeric single stranded DNA binding POT1/Cdc13" evidence="2">
    <location>
        <begin position="1526"/>
        <end position="1661"/>
    </location>
</feature>
<feature type="compositionally biased region" description="Low complexity" evidence="1">
    <location>
        <begin position="590"/>
        <end position="601"/>
    </location>
</feature>
<feature type="compositionally biased region" description="Basic and acidic residues" evidence="1">
    <location>
        <begin position="1404"/>
        <end position="1413"/>
    </location>
</feature>
<feature type="compositionally biased region" description="Acidic residues" evidence="1">
    <location>
        <begin position="1210"/>
        <end position="1240"/>
    </location>
</feature>
<feature type="compositionally biased region" description="Basic and acidic residues" evidence="1">
    <location>
        <begin position="1013"/>
        <end position="1025"/>
    </location>
</feature>
<sequence length="1692" mass="187358">MAEAMAETIAAAEPNGIPDSITMSTLESTTHIPIAQLTPSLPASASRSVKAVVTLTWPYSSRTGSVAFLLAEPDFRLRRTRGQVRVQFSGSAANIIAKSGIASGDEVVLCLDGVEYIEVEAPNATPGRGVEFELKFTERLLLQFRPEESQHVKFINIDHPDPEPVPTPASVPAAEIETESQIPEIPATPVSSSHRVTAQNAEEYVSPVFLKRERTSYGSMFAEGYDPFEVEDGSVRGKGRKRTRLSTSWRFTSRSPSTSPEAEEPITSPLENSTEEPSNKHAPAMTDEGVQTMEVGIEATTEETQELDQRQPETIEETAANGVIQVLPAEAQLREEPHVEEATANIMPPPQKQSDIFIPENEQPGTSPNDTAENLPSSPQLRPLPSEGLPLVSPLVASRFEMFNNHIHSENAQDLEVPNVTAATSVEADLKRKDNDKDEDLYGASPQHRISDQLNSDQTSHQTSIIPSGNAYGSSNLETIFTSHQEGQFEAEQGAEQFLSPYNTSGPNSYTSADAYAGMPGDQDQYVPLGMEEGMSQYSYPDPEQIHPQSNSWGTQGSMAYPDLEDVHQQSASHSPYPQLQSMPPLARTQSHQSHQSHQSQAVDLTESDEEDEDAEGFSEVEDNRQEQVPALHSTVGDNGETFSDEEREYESSIHGDENNAEYNNPPDVPEENDYRDDYNENYEDDYSGDDDEDMNSRDRSGYFEDELGYENDYDEDNYSDDEMNNHAPPQQQPQRAPEVIDLLSSDDEDEEPAAVTQAPKPDLETMIPRIENDLEDNERNEDEDGDEEEETEDDEDEDVVEDEDDEGEGEGECEIDGEKGLDVGDAESQDAGIPTTKPQEFIRESSESIEDEPVEAESKVAKDSGETIKTEAKTPKIVSNEFGLDLRTKTDVNPSSDALKDTKIMQHQQEISEEEDATESIPEPMDFETILVNASTTSDKVDVKNTTDNLDGLFEKLEEAGSENRLDQDHSSIDSEEPQNDKKDLENEDAVQISDEANTDETPSQKSEPSQTEDKLSAEEDIPHDSIPAGDNENAIISALGNSPSIPKDVEVPGGSEISSSDKERMMKQVAKSGWSDSPKKAPLFSKVFGLDGADDASDEGDKDSEAQVSYPTSPVAEVEDQQEFADGSEQILQIQNSTQSTETTKNHLNDQLLASDDTQKMNIDEDSFTSISDLVQFQLQEEMGEEMDEDLEIVQTEERVEKDLSTELIEDEDQNSAQEEINEDEDEETAMEDIDRDDFESIDPVLKDFEVEITKTEITEVQTTESTETEVEQVQEDLVMGEAAEEEQLKDGESEVEQIEASFREAEMIELETQQTLVELADSKIFRQNTEMVKVEEDNFLQTIEETEATIDKTKAIILEQIRGAPPSSSAASLKENHKGTSPGSKKSRKEVASVSPRQTRSSKEPSPELKKSKKAQTTVGPRQTRSKKLEPLVELVTPITPTKPDQENERSSTRGSNRSKRSPSLILDEEEAPQGHDASAEMVLDSLGLPESPTKAGHHLRSPACSDPKLRLTKYLRTDLSEYTTLKMLRFKISSKLDILAIATSVPPDPQRAKSGPRHYTITFTITDQTIAPSGVVEVKIFRPYKDALPTPEIGDGILLRDFSVSSIKGKGFALRSEEGSSWAVFKDEGTEIEVRGPPVEYGPGEKKHMKELREWFHGLDENQKIKLEKVRTAMEKGSPGNSIPEKKK</sequence>